<dbReference type="Pfam" id="PF14620">
    <property type="entry name" value="YPEB_PepSY1-2"/>
    <property type="match status" value="1"/>
</dbReference>
<dbReference type="NCBIfam" id="TIGR02889">
    <property type="entry name" value="spore_YpeB"/>
    <property type="match status" value="1"/>
</dbReference>
<sequence>MKRRTMIRIISYLSALFLVLGIGAFRGNYEAMQYRRALESGYRGALDELTSTLGNIENTLLKGIYVGSPTQISMVAAQLWKDAASAKSCLSSLPVGEMHLENTYRFLSQVGDFSMALSKKSMNGQQLSSDERDNFESMVDYAASLENELMGLDDYINTNNASLGDIVQAANENSDDPGVASVNAGFEQMEEGFTSYPKLIYDGPFSDHLADRTPVMTQGQSSISRAAAHKKAAAAAMVEADTLTDASDENSHMPLYCFSGQNVEVGVTKQGGYLCYMRQSRPVGDPVKTVKEAFAAAHQYLNSVGLSGMKDSYYEIGGGICTMNFSAVQDDVVCYPDLVKVGVALDTGDVVFYEARGYLMNHKEREIPTGILSKDRAQQVLSSRLEVQSVQMAIIPTDGKNEIYCYEFLCEGRNGQKVLVYVNARTGAEEQVLILLESENGVLTV</sequence>
<organism evidence="3 4">
    <name type="scientific">Zongyangia hominis</name>
    <dbReference type="NCBI Taxonomy" id="2763677"/>
    <lineage>
        <taxon>Bacteria</taxon>
        <taxon>Bacillati</taxon>
        <taxon>Bacillota</taxon>
        <taxon>Clostridia</taxon>
        <taxon>Eubacteriales</taxon>
        <taxon>Oscillospiraceae</taxon>
        <taxon>Zongyangia</taxon>
    </lineage>
</organism>
<evidence type="ECO:0000313" key="4">
    <source>
        <dbReference type="Proteomes" id="UP000660861"/>
    </source>
</evidence>
<dbReference type="Pfam" id="PF20769">
    <property type="entry name" value="YPEB_N"/>
    <property type="match status" value="1"/>
</dbReference>
<dbReference type="InterPro" id="IPR048402">
    <property type="entry name" value="YpeB_N"/>
</dbReference>
<evidence type="ECO:0000313" key="3">
    <source>
        <dbReference type="EMBL" id="MBC8570556.1"/>
    </source>
</evidence>
<gene>
    <name evidence="3" type="primary">ypeB</name>
    <name evidence="3" type="ORF">H8709_06885</name>
</gene>
<protein>
    <submittedName>
        <fullName evidence="3">Germination protein YpeB</fullName>
    </submittedName>
</protein>
<proteinExistence type="predicted"/>
<reference evidence="3" key="1">
    <citation type="submission" date="2020-08" db="EMBL/GenBank/DDBJ databases">
        <title>Genome public.</title>
        <authorList>
            <person name="Liu C."/>
            <person name="Sun Q."/>
        </authorList>
    </citation>
    <scope>NUCLEOTIDE SEQUENCE</scope>
    <source>
        <strain evidence="3">NSJ-54</strain>
    </source>
</reference>
<dbReference type="GO" id="GO:0009847">
    <property type="term" value="P:spore germination"/>
    <property type="evidence" value="ECO:0007669"/>
    <property type="project" value="InterPro"/>
</dbReference>
<evidence type="ECO:0000259" key="2">
    <source>
        <dbReference type="Pfam" id="PF20769"/>
    </source>
</evidence>
<name>A0A926IAT9_9FIRM</name>
<accession>A0A926IAT9</accession>
<keyword evidence="4" id="KW-1185">Reference proteome</keyword>
<dbReference type="EMBL" id="JACRTC010000004">
    <property type="protein sequence ID" value="MBC8570556.1"/>
    <property type="molecule type" value="Genomic_DNA"/>
</dbReference>
<dbReference type="RefSeq" id="WP_262397655.1">
    <property type="nucleotide sequence ID" value="NZ_JACRTC010000004.1"/>
</dbReference>
<feature type="domain" description="Sporulation protein YpeB PepSY1 and PepSY2" evidence="1">
    <location>
        <begin position="183"/>
        <end position="368"/>
    </location>
</feature>
<feature type="domain" description="Sporulation protein YpeB N-terminal" evidence="2">
    <location>
        <begin position="31"/>
        <end position="164"/>
    </location>
</feature>
<dbReference type="Proteomes" id="UP000660861">
    <property type="component" value="Unassembled WGS sequence"/>
</dbReference>
<comment type="caution">
    <text evidence="3">The sequence shown here is derived from an EMBL/GenBank/DDBJ whole genome shotgun (WGS) entry which is preliminary data.</text>
</comment>
<dbReference type="InterPro" id="IPR014239">
    <property type="entry name" value="YpeB_PepSY1-2"/>
</dbReference>
<dbReference type="AlphaFoldDB" id="A0A926IAT9"/>
<evidence type="ECO:0000259" key="1">
    <source>
        <dbReference type="Pfam" id="PF14620"/>
    </source>
</evidence>